<proteinExistence type="predicted"/>
<name>A0ABR8KCX3_9NOSO</name>
<comment type="caution">
    <text evidence="1">The sequence shown here is derived from an EMBL/GenBank/DDBJ whole genome shotgun (WGS) entry which is preliminary data.</text>
</comment>
<accession>A0ABR8KCX3</accession>
<evidence type="ECO:0000313" key="2">
    <source>
        <dbReference type="Proteomes" id="UP000637383"/>
    </source>
</evidence>
<dbReference type="EMBL" id="JACJTU010000019">
    <property type="protein sequence ID" value="MBD2736140.1"/>
    <property type="molecule type" value="Genomic_DNA"/>
</dbReference>
<dbReference type="Proteomes" id="UP000637383">
    <property type="component" value="Unassembled WGS sequence"/>
</dbReference>
<keyword evidence="2" id="KW-1185">Reference proteome</keyword>
<dbReference type="RefSeq" id="WP_190956789.1">
    <property type="nucleotide sequence ID" value="NZ_JACJTU010000019.1"/>
</dbReference>
<reference evidence="1 2" key="1">
    <citation type="journal article" date="2020" name="ISME J.">
        <title>Comparative genomics reveals insights into cyanobacterial evolution and habitat adaptation.</title>
        <authorList>
            <person name="Chen M.Y."/>
            <person name="Teng W.K."/>
            <person name="Zhao L."/>
            <person name="Hu C.X."/>
            <person name="Zhou Y.K."/>
            <person name="Han B.P."/>
            <person name="Song L.R."/>
            <person name="Shu W.S."/>
        </authorList>
    </citation>
    <scope>NUCLEOTIDE SEQUENCE [LARGE SCALE GENOMIC DNA]</scope>
    <source>
        <strain evidence="1 2">FACHB-159</strain>
    </source>
</reference>
<protein>
    <submittedName>
        <fullName evidence="1">Uncharacterized protein</fullName>
    </submittedName>
</protein>
<sequence length="61" mass="7097">MDALVQELDTKLRQWQPDIAQQVRQRLAEIIELADQDALDILVSRVVEQEVLDLIDNPETR</sequence>
<organism evidence="1 2">
    <name type="scientific">Nostoc paludosum FACHB-159</name>
    <dbReference type="NCBI Taxonomy" id="2692908"/>
    <lineage>
        <taxon>Bacteria</taxon>
        <taxon>Bacillati</taxon>
        <taxon>Cyanobacteriota</taxon>
        <taxon>Cyanophyceae</taxon>
        <taxon>Nostocales</taxon>
        <taxon>Nostocaceae</taxon>
        <taxon>Nostoc</taxon>
    </lineage>
</organism>
<gene>
    <name evidence="1" type="ORF">H6H03_19970</name>
</gene>
<evidence type="ECO:0000313" key="1">
    <source>
        <dbReference type="EMBL" id="MBD2736140.1"/>
    </source>
</evidence>